<dbReference type="EMBL" id="MU250552">
    <property type="protein sequence ID" value="KAG7442266.1"/>
    <property type="molecule type" value="Genomic_DNA"/>
</dbReference>
<organism evidence="1 2">
    <name type="scientific">Guyanagaster necrorhizus</name>
    <dbReference type="NCBI Taxonomy" id="856835"/>
    <lineage>
        <taxon>Eukaryota</taxon>
        <taxon>Fungi</taxon>
        <taxon>Dikarya</taxon>
        <taxon>Basidiomycota</taxon>
        <taxon>Agaricomycotina</taxon>
        <taxon>Agaricomycetes</taxon>
        <taxon>Agaricomycetidae</taxon>
        <taxon>Agaricales</taxon>
        <taxon>Marasmiineae</taxon>
        <taxon>Physalacriaceae</taxon>
        <taxon>Guyanagaster</taxon>
    </lineage>
</organism>
<reference evidence="1" key="1">
    <citation type="submission" date="2020-11" db="EMBL/GenBank/DDBJ databases">
        <title>Adaptations for nitrogen fixation in a non-lichenized fungal sporocarp promotes dispersal by wood-feeding termites.</title>
        <authorList>
            <consortium name="DOE Joint Genome Institute"/>
            <person name="Koch R.A."/>
            <person name="Yoon G."/>
            <person name="Arayal U."/>
            <person name="Lail K."/>
            <person name="Amirebrahimi M."/>
            <person name="Labutti K."/>
            <person name="Lipzen A."/>
            <person name="Riley R."/>
            <person name="Barry K."/>
            <person name="Henrissat B."/>
            <person name="Grigoriev I.V."/>
            <person name="Herr J.R."/>
            <person name="Aime M.C."/>
        </authorList>
    </citation>
    <scope>NUCLEOTIDE SEQUENCE</scope>
    <source>
        <strain evidence="1">MCA 3950</strain>
    </source>
</reference>
<dbReference type="GeneID" id="66109366"/>
<accession>A0A9P8ANZ3</accession>
<proteinExistence type="predicted"/>
<dbReference type="RefSeq" id="XP_043035766.1">
    <property type="nucleotide sequence ID" value="XM_043187069.1"/>
</dbReference>
<dbReference type="AlphaFoldDB" id="A0A9P8ANZ3"/>
<keyword evidence="2" id="KW-1185">Reference proteome</keyword>
<evidence type="ECO:0000313" key="2">
    <source>
        <dbReference type="Proteomes" id="UP000812287"/>
    </source>
</evidence>
<name>A0A9P8ANZ3_9AGAR</name>
<gene>
    <name evidence="1" type="ORF">BT62DRAFT_936101</name>
</gene>
<protein>
    <submittedName>
        <fullName evidence="1">Uncharacterized protein</fullName>
    </submittedName>
</protein>
<sequence length="119" mass="13399">MFLSQSPTQVLPWLRHIQGDGRQDPSVPSRRYHVKENMINESTGRVYEDIIDSDMKFPEERKKALLSRGIGSQAVNEGFEYAIVVGGPALCGKFESVDVWGAMENVKNNVSEDDIDKLE</sequence>
<dbReference type="Proteomes" id="UP000812287">
    <property type="component" value="Unassembled WGS sequence"/>
</dbReference>
<comment type="caution">
    <text evidence="1">The sequence shown here is derived from an EMBL/GenBank/DDBJ whole genome shotgun (WGS) entry which is preliminary data.</text>
</comment>
<evidence type="ECO:0000313" key="1">
    <source>
        <dbReference type="EMBL" id="KAG7442266.1"/>
    </source>
</evidence>